<accession>A0A382L7N7</accession>
<reference evidence="1" key="1">
    <citation type="submission" date="2018-05" db="EMBL/GenBank/DDBJ databases">
        <authorList>
            <person name="Lanie J.A."/>
            <person name="Ng W.-L."/>
            <person name="Kazmierczak K.M."/>
            <person name="Andrzejewski T.M."/>
            <person name="Davidsen T.M."/>
            <person name="Wayne K.J."/>
            <person name="Tettelin H."/>
            <person name="Glass J.I."/>
            <person name="Rusch D."/>
            <person name="Podicherti R."/>
            <person name="Tsui H.-C.T."/>
            <person name="Winkler M.E."/>
        </authorList>
    </citation>
    <scope>NUCLEOTIDE SEQUENCE</scope>
</reference>
<evidence type="ECO:0000313" key="1">
    <source>
        <dbReference type="EMBL" id="SVC32948.1"/>
    </source>
</evidence>
<dbReference type="Gene3D" id="2.40.37.10">
    <property type="entry name" value="Lyase, Ornithine Decarboxylase, Chain A, domain 1"/>
    <property type="match status" value="1"/>
</dbReference>
<dbReference type="EMBL" id="UINC01085420">
    <property type="protein sequence ID" value="SVC32948.1"/>
    <property type="molecule type" value="Genomic_DNA"/>
</dbReference>
<organism evidence="1">
    <name type="scientific">marine metagenome</name>
    <dbReference type="NCBI Taxonomy" id="408172"/>
    <lineage>
        <taxon>unclassified sequences</taxon>
        <taxon>metagenomes</taxon>
        <taxon>ecological metagenomes</taxon>
    </lineage>
</organism>
<dbReference type="GO" id="GO:0003824">
    <property type="term" value="F:catalytic activity"/>
    <property type="evidence" value="ECO:0007669"/>
    <property type="project" value="InterPro"/>
</dbReference>
<evidence type="ECO:0008006" key="2">
    <source>
        <dbReference type="Google" id="ProtNLM"/>
    </source>
</evidence>
<protein>
    <recommendedName>
        <fullName evidence="2">Diaminopimelate decarboxylase</fullName>
    </recommendedName>
</protein>
<proteinExistence type="predicted"/>
<gene>
    <name evidence="1" type="ORF">METZ01_LOCUS285802</name>
</gene>
<name>A0A382L7N7_9ZZZZ</name>
<sequence length="53" mass="5727">MSAGAYGFVMASTYNTRPMAAEVLVKGKRAAAVRKRQAIADVWAGETIAPWQK</sequence>
<dbReference type="AlphaFoldDB" id="A0A382L7N7"/>
<dbReference type="InterPro" id="IPR009006">
    <property type="entry name" value="Ala_racemase/Decarboxylase_C"/>
</dbReference>
<dbReference type="SUPFAM" id="SSF50621">
    <property type="entry name" value="Alanine racemase C-terminal domain-like"/>
    <property type="match status" value="1"/>
</dbReference>